<dbReference type="PANTHER" id="PTHR11439">
    <property type="entry name" value="GAG-POL-RELATED RETROTRANSPOSON"/>
    <property type="match status" value="1"/>
</dbReference>
<name>A0AAV2F9E0_9ROSI</name>
<dbReference type="InterPro" id="IPR043502">
    <property type="entry name" value="DNA/RNA_pol_sf"/>
</dbReference>
<evidence type="ECO:0000313" key="1">
    <source>
        <dbReference type="EMBL" id="CAL1394513.1"/>
    </source>
</evidence>
<organism evidence="1 2">
    <name type="scientific">Linum trigynum</name>
    <dbReference type="NCBI Taxonomy" id="586398"/>
    <lineage>
        <taxon>Eukaryota</taxon>
        <taxon>Viridiplantae</taxon>
        <taxon>Streptophyta</taxon>
        <taxon>Embryophyta</taxon>
        <taxon>Tracheophyta</taxon>
        <taxon>Spermatophyta</taxon>
        <taxon>Magnoliopsida</taxon>
        <taxon>eudicotyledons</taxon>
        <taxon>Gunneridae</taxon>
        <taxon>Pentapetalae</taxon>
        <taxon>rosids</taxon>
        <taxon>fabids</taxon>
        <taxon>Malpighiales</taxon>
        <taxon>Linaceae</taxon>
        <taxon>Linum</taxon>
    </lineage>
</organism>
<reference evidence="1 2" key="1">
    <citation type="submission" date="2024-04" db="EMBL/GenBank/DDBJ databases">
        <authorList>
            <person name="Fracassetti M."/>
        </authorList>
    </citation>
    <scope>NUCLEOTIDE SEQUENCE [LARGE SCALE GENOMIC DNA]</scope>
</reference>
<dbReference type="Proteomes" id="UP001497516">
    <property type="component" value="Chromosome 6"/>
</dbReference>
<keyword evidence="2" id="KW-1185">Reference proteome</keyword>
<dbReference type="EMBL" id="OZ034819">
    <property type="protein sequence ID" value="CAL1394513.1"/>
    <property type="molecule type" value="Genomic_DNA"/>
</dbReference>
<evidence type="ECO:0000313" key="2">
    <source>
        <dbReference type="Proteomes" id="UP001497516"/>
    </source>
</evidence>
<dbReference type="SUPFAM" id="SSF56672">
    <property type="entry name" value="DNA/RNA polymerases"/>
    <property type="match status" value="1"/>
</dbReference>
<gene>
    <name evidence="1" type="ORF">LTRI10_LOCUS35012</name>
</gene>
<sequence length="158" mass="17794">MELNVKLGKDSGMPLKDGSRYRSLVGSLIYLTHTRPDISYAVHIISQFMFAPTDVHLHAAHRILRYLQGTCTIGLYFPSTGTFDLAAYSDSNYAGCINTRRSTTSWGVRMAGYFVSCRCKKQDKVSKSSMEAEYRAMSDVSSELIWLRHLLADLDVHC</sequence>
<dbReference type="CDD" id="cd09272">
    <property type="entry name" value="RNase_HI_RT_Ty1"/>
    <property type="match status" value="1"/>
</dbReference>
<accession>A0AAV2F9E0</accession>
<dbReference type="PANTHER" id="PTHR11439:SF470">
    <property type="entry name" value="CYSTEINE-RICH RLK (RECEPTOR-LIKE PROTEIN KINASE) 8"/>
    <property type="match status" value="1"/>
</dbReference>
<protein>
    <submittedName>
        <fullName evidence="1">Uncharacterized protein</fullName>
    </submittedName>
</protein>
<proteinExistence type="predicted"/>
<dbReference type="AlphaFoldDB" id="A0AAV2F9E0"/>